<dbReference type="PANTHER" id="PTHR34478">
    <property type="entry name" value="PROTEIN LEMA"/>
    <property type="match status" value="1"/>
</dbReference>
<accession>A0A556MRK0</accession>
<evidence type="ECO:0000256" key="1">
    <source>
        <dbReference type="ARBA" id="ARBA00004167"/>
    </source>
</evidence>
<comment type="caution">
    <text evidence="7">The sequence shown here is derived from an EMBL/GenBank/DDBJ whole genome shotgun (WGS) entry which is preliminary data.</text>
</comment>
<dbReference type="AlphaFoldDB" id="A0A556MRK0"/>
<feature type="transmembrane region" description="Helical" evidence="6">
    <location>
        <begin position="6"/>
        <end position="26"/>
    </location>
</feature>
<keyword evidence="8" id="KW-1185">Reference proteome</keyword>
<dbReference type="Gene3D" id="1.20.1440.20">
    <property type="entry name" value="LemA-like domain"/>
    <property type="match status" value="1"/>
</dbReference>
<evidence type="ECO:0000256" key="6">
    <source>
        <dbReference type="SAM" id="Phobius"/>
    </source>
</evidence>
<evidence type="ECO:0000256" key="2">
    <source>
        <dbReference type="ARBA" id="ARBA00008854"/>
    </source>
</evidence>
<dbReference type="InterPro" id="IPR007156">
    <property type="entry name" value="MamQ_LemA"/>
</dbReference>
<evidence type="ECO:0000313" key="7">
    <source>
        <dbReference type="EMBL" id="TSJ42523.1"/>
    </source>
</evidence>
<dbReference type="GO" id="GO:0016020">
    <property type="term" value="C:membrane"/>
    <property type="evidence" value="ECO:0007669"/>
    <property type="project" value="UniProtKB-SubCell"/>
</dbReference>
<keyword evidence="4 6" id="KW-1133">Transmembrane helix</keyword>
<keyword evidence="3 6" id="KW-0812">Transmembrane</keyword>
<dbReference type="OrthoDB" id="9804152at2"/>
<evidence type="ECO:0000313" key="8">
    <source>
        <dbReference type="Proteomes" id="UP000316008"/>
    </source>
</evidence>
<keyword evidence="5 6" id="KW-0472">Membrane</keyword>
<reference evidence="7 8" key="1">
    <citation type="submission" date="2019-07" db="EMBL/GenBank/DDBJ databases">
        <authorList>
            <person name="Huq M.A."/>
        </authorList>
    </citation>
    <scope>NUCLEOTIDE SEQUENCE [LARGE SCALE GENOMIC DNA]</scope>
    <source>
        <strain evidence="7 8">MAH-3</strain>
    </source>
</reference>
<gene>
    <name evidence="7" type="ORF">FO442_12210</name>
</gene>
<evidence type="ECO:0000256" key="3">
    <source>
        <dbReference type="ARBA" id="ARBA00022692"/>
    </source>
</evidence>
<evidence type="ECO:0000256" key="4">
    <source>
        <dbReference type="ARBA" id="ARBA00022989"/>
    </source>
</evidence>
<proteinExistence type="inferred from homology"/>
<comment type="similarity">
    <text evidence="2">Belongs to the LemA family.</text>
</comment>
<sequence>MIAGLIIGGVVLILIIWLISINNRLVSLKNNRESAFADIDVQLKQRYDLIPQLLGAVKGYMNHESEVLTRVTEARSGYLRAGTIAEKIEAENKMTSAMNGLNIQLEAYPDLKANTNFMHLQQEISDLENKLAAVRRFFNSSTKEYNNGIEQFPSSIIAGFKGYKTEPMFDLEVDQRQTLDKAPEVKF</sequence>
<name>A0A556MRK0_9FLAO</name>
<dbReference type="RefSeq" id="WP_144333476.1">
    <property type="nucleotide sequence ID" value="NZ_VLPL01000005.1"/>
</dbReference>
<evidence type="ECO:0000256" key="5">
    <source>
        <dbReference type="ARBA" id="ARBA00023136"/>
    </source>
</evidence>
<protein>
    <submittedName>
        <fullName evidence="7">LemA family protein</fullName>
    </submittedName>
</protein>
<dbReference type="Proteomes" id="UP000316008">
    <property type="component" value="Unassembled WGS sequence"/>
</dbReference>
<dbReference type="EMBL" id="VLPL01000005">
    <property type="protein sequence ID" value="TSJ42523.1"/>
    <property type="molecule type" value="Genomic_DNA"/>
</dbReference>
<dbReference type="SUPFAM" id="SSF140478">
    <property type="entry name" value="LemA-like"/>
    <property type="match status" value="1"/>
</dbReference>
<organism evidence="7 8">
    <name type="scientific">Fluviicola chungangensis</name>
    <dbReference type="NCBI Taxonomy" id="2597671"/>
    <lineage>
        <taxon>Bacteria</taxon>
        <taxon>Pseudomonadati</taxon>
        <taxon>Bacteroidota</taxon>
        <taxon>Flavobacteriia</taxon>
        <taxon>Flavobacteriales</taxon>
        <taxon>Crocinitomicaceae</taxon>
        <taxon>Fluviicola</taxon>
    </lineage>
</organism>
<dbReference type="InterPro" id="IPR023353">
    <property type="entry name" value="LemA-like_dom_sf"/>
</dbReference>
<dbReference type="PANTHER" id="PTHR34478:SF1">
    <property type="entry name" value="PROTEIN LEMA"/>
    <property type="match status" value="1"/>
</dbReference>
<dbReference type="Pfam" id="PF04011">
    <property type="entry name" value="LemA"/>
    <property type="match status" value="1"/>
</dbReference>
<comment type="subcellular location">
    <subcellularLocation>
        <location evidence="1">Membrane</location>
        <topology evidence="1">Single-pass membrane protein</topology>
    </subcellularLocation>
</comment>